<dbReference type="AlphaFoldDB" id="A0AA95F1B0"/>
<evidence type="ECO:0000256" key="2">
    <source>
        <dbReference type="ARBA" id="ARBA00022475"/>
    </source>
</evidence>
<dbReference type="GO" id="GO:0005886">
    <property type="term" value="C:plasma membrane"/>
    <property type="evidence" value="ECO:0007669"/>
    <property type="project" value="UniProtKB-SubCell"/>
</dbReference>
<gene>
    <name evidence="8" type="ORF">P0Y55_03095</name>
</gene>
<evidence type="ECO:0000256" key="4">
    <source>
        <dbReference type="ARBA" id="ARBA00022989"/>
    </source>
</evidence>
<evidence type="ECO:0000256" key="3">
    <source>
        <dbReference type="ARBA" id="ARBA00022692"/>
    </source>
</evidence>
<proteinExistence type="predicted"/>
<feature type="transmembrane region" description="Helical" evidence="6">
    <location>
        <begin position="39"/>
        <end position="56"/>
    </location>
</feature>
<evidence type="ECO:0000256" key="6">
    <source>
        <dbReference type="SAM" id="Phobius"/>
    </source>
</evidence>
<evidence type="ECO:0000313" key="9">
    <source>
        <dbReference type="Proteomes" id="UP001178662"/>
    </source>
</evidence>
<evidence type="ECO:0000256" key="1">
    <source>
        <dbReference type="ARBA" id="ARBA00004651"/>
    </source>
</evidence>
<sequence>MNEWLDKLEPLLQRPRMLLAQLNGGYCELEKLRAWTTKTIKLGLVVIVLCGVLSFVGNNFAIFVIGTIVACCIPVLRTRELAQQVSQRKMLILMALPELLAQLLLIVNAGENVLRALMKCADQRMDGENPLYDELKAALLAMKRGESLAISLEEMGRRCGVIEVKRFAATVLINTRRGGDSFVPALRELTSQMWDQRKALTRTLGEQASTRLTFPLTVIFLLIMVLVGAPAFFMM</sequence>
<keyword evidence="9" id="KW-1185">Reference proteome</keyword>
<dbReference type="InterPro" id="IPR018076">
    <property type="entry name" value="T2SS_GspF_dom"/>
</dbReference>
<dbReference type="PANTHER" id="PTHR35007:SF2">
    <property type="entry name" value="PILUS ASSEMBLE PROTEIN"/>
    <property type="match status" value="1"/>
</dbReference>
<keyword evidence="2" id="KW-1003">Cell membrane</keyword>
<dbReference type="EMBL" id="CP119317">
    <property type="protein sequence ID" value="WEK55083.1"/>
    <property type="molecule type" value="Genomic_DNA"/>
</dbReference>
<dbReference type="Pfam" id="PF00482">
    <property type="entry name" value="T2SSF"/>
    <property type="match status" value="1"/>
</dbReference>
<accession>A0AA95F1B0</accession>
<feature type="transmembrane region" description="Helical" evidence="6">
    <location>
        <begin position="90"/>
        <end position="109"/>
    </location>
</feature>
<dbReference type="PANTHER" id="PTHR35007">
    <property type="entry name" value="INTEGRAL MEMBRANE PROTEIN-RELATED"/>
    <property type="match status" value="1"/>
</dbReference>
<evidence type="ECO:0000259" key="7">
    <source>
        <dbReference type="Pfam" id="PF00482"/>
    </source>
</evidence>
<evidence type="ECO:0000256" key="5">
    <source>
        <dbReference type="ARBA" id="ARBA00023136"/>
    </source>
</evidence>
<keyword evidence="4 6" id="KW-1133">Transmembrane helix</keyword>
<comment type="subcellular location">
    <subcellularLocation>
        <location evidence="1">Cell membrane</location>
        <topology evidence="1">Multi-pass membrane protein</topology>
    </subcellularLocation>
</comment>
<feature type="transmembrane region" description="Helical" evidence="6">
    <location>
        <begin position="212"/>
        <end position="233"/>
    </location>
</feature>
<keyword evidence="3 6" id="KW-0812">Transmembrane</keyword>
<name>A0AA95F1B0_9BACL</name>
<feature type="domain" description="Type II secretion system protein GspF" evidence="7">
    <location>
        <begin position="100"/>
        <end position="229"/>
    </location>
</feature>
<evidence type="ECO:0000313" key="8">
    <source>
        <dbReference type="EMBL" id="WEK55083.1"/>
    </source>
</evidence>
<reference evidence="8" key="1">
    <citation type="submission" date="2023-03" db="EMBL/GenBank/DDBJ databases">
        <title>Andean soil-derived lignocellulolytic bacterial consortium as a source of novel taxa and putative plastic-active enzymes.</title>
        <authorList>
            <person name="Diaz-Garcia L."/>
            <person name="Chuvochina M."/>
            <person name="Feuerriegel G."/>
            <person name="Bunk B."/>
            <person name="Sproer C."/>
            <person name="Streit W.R."/>
            <person name="Rodriguez L.M."/>
            <person name="Overmann J."/>
            <person name="Jimenez D.J."/>
        </authorList>
    </citation>
    <scope>NUCLEOTIDE SEQUENCE</scope>
    <source>
        <strain evidence="8">MAG 2441</strain>
    </source>
</reference>
<protein>
    <submittedName>
        <fullName evidence="8">Type II secretion system F family protein</fullName>
    </submittedName>
</protein>
<keyword evidence="5 6" id="KW-0472">Membrane</keyword>
<dbReference type="Proteomes" id="UP001178662">
    <property type="component" value="Chromosome"/>
</dbReference>
<organism evidence="8 9">
    <name type="scientific">Candidatus Cohnella colombiensis</name>
    <dbReference type="NCBI Taxonomy" id="3121368"/>
    <lineage>
        <taxon>Bacteria</taxon>
        <taxon>Bacillati</taxon>
        <taxon>Bacillota</taxon>
        <taxon>Bacilli</taxon>
        <taxon>Bacillales</taxon>
        <taxon>Paenibacillaceae</taxon>
        <taxon>Cohnella</taxon>
    </lineage>
</organism>